<keyword evidence="7" id="KW-1185">Reference proteome</keyword>
<keyword evidence="2" id="KW-0378">Hydrolase</keyword>
<evidence type="ECO:0000313" key="6">
    <source>
        <dbReference type="EMBL" id="GAA3584912.1"/>
    </source>
</evidence>
<dbReference type="RefSeq" id="WP_345007893.1">
    <property type="nucleotide sequence ID" value="NZ_BAABCY010000104.1"/>
</dbReference>
<dbReference type="InterPro" id="IPR024607">
    <property type="entry name" value="Sulfatase_CS"/>
</dbReference>
<dbReference type="EMBL" id="BAABCY010000104">
    <property type="protein sequence ID" value="GAA3584912.1"/>
    <property type="molecule type" value="Genomic_DNA"/>
</dbReference>
<reference evidence="7" key="1">
    <citation type="journal article" date="2019" name="Int. J. Syst. Evol. Microbiol.">
        <title>The Global Catalogue of Microorganisms (GCM) 10K type strain sequencing project: providing services to taxonomists for standard genome sequencing and annotation.</title>
        <authorList>
            <consortium name="The Broad Institute Genomics Platform"/>
            <consortium name="The Broad Institute Genome Sequencing Center for Infectious Disease"/>
            <person name="Wu L."/>
            <person name="Ma J."/>
        </authorList>
    </citation>
    <scope>NUCLEOTIDE SEQUENCE [LARGE SCALE GENOMIC DNA]</scope>
    <source>
        <strain evidence="7">JCM 17111</strain>
    </source>
</reference>
<dbReference type="InterPro" id="IPR052701">
    <property type="entry name" value="GAG_Ulvan_Degrading_Sulfatases"/>
</dbReference>
<feature type="signal peptide" evidence="4">
    <location>
        <begin position="1"/>
        <end position="20"/>
    </location>
</feature>
<evidence type="ECO:0000256" key="4">
    <source>
        <dbReference type="SAM" id="SignalP"/>
    </source>
</evidence>
<dbReference type="PANTHER" id="PTHR43751:SF1">
    <property type="entry name" value="SULFATASE ATSG-RELATED"/>
    <property type="match status" value="1"/>
</dbReference>
<name>A0ABP6YJI6_9FLAO</name>
<gene>
    <name evidence="6" type="ORF">GCM10022395_36090</name>
</gene>
<feature type="domain" description="Sulfatase N-terminal" evidence="5">
    <location>
        <begin position="28"/>
        <end position="299"/>
    </location>
</feature>
<dbReference type="InterPro" id="IPR000917">
    <property type="entry name" value="Sulfatase_N"/>
</dbReference>
<protein>
    <submittedName>
        <fullName evidence="6">Sulfatase</fullName>
    </submittedName>
</protein>
<comment type="similarity">
    <text evidence="1">Belongs to the sulfatase family.</text>
</comment>
<evidence type="ECO:0000259" key="5">
    <source>
        <dbReference type="Pfam" id="PF00884"/>
    </source>
</evidence>
<feature type="chain" id="PRO_5047515905" evidence="4">
    <location>
        <begin position="21"/>
        <end position="491"/>
    </location>
</feature>
<dbReference type="PANTHER" id="PTHR43751">
    <property type="entry name" value="SULFATASE"/>
    <property type="match status" value="1"/>
</dbReference>
<dbReference type="PROSITE" id="PS00523">
    <property type="entry name" value="SULFATASE_1"/>
    <property type="match status" value="1"/>
</dbReference>
<dbReference type="Pfam" id="PF00884">
    <property type="entry name" value="Sulfatase"/>
    <property type="match status" value="1"/>
</dbReference>
<dbReference type="SUPFAM" id="SSF53649">
    <property type="entry name" value="Alkaline phosphatase-like"/>
    <property type="match status" value="1"/>
</dbReference>
<dbReference type="CDD" id="cd16027">
    <property type="entry name" value="SGSH"/>
    <property type="match status" value="1"/>
</dbReference>
<accession>A0ABP6YJI6</accession>
<sequence>MNKTLLTCLLLSIALYTAVGQTNQKERPNIVFCLADDWGWPHAGVYGDSIIKTPNFDRIANEGVLFNNAYVSSPSCTPSRNVFITGKYHWELESGANLWSTLPEKHQSFIHLLANNGYATGRTTAKTWGPGNLDNWIAYHGSHPSNKAYQTFEAFLNANNNETPFFFWLGTSDPHRPYKKGTGKQSGIDIKKVHRFKHFPESDTIRNDIADYYYEVQRWDSLVGTVISQLEKHGLLENTIIIMTGDHGMPFPRCKSNLYDSGVRVPFAVRWGKQITPLRKVNDFISFADIAPTLLEITEISVPDAMTGSSFANILKSNKSGIIDTKNRSDIVFGKERHVPAQEKPNMGGYPSRGYRNEAFLYIRNYKSNLWPAGTGNIGTTNYPNQWYADCDPGPTKDYIIENKDEDADHLRAYQLCFGKRPEEELYDLKNDPDQLINIAEDPAYIHVLKNLRNKLQNKLTSLNDPRAKNPDFDGFDQYPYTGGGGGKKNH</sequence>
<evidence type="ECO:0000256" key="3">
    <source>
        <dbReference type="SAM" id="MobiDB-lite"/>
    </source>
</evidence>
<evidence type="ECO:0000256" key="2">
    <source>
        <dbReference type="ARBA" id="ARBA00022801"/>
    </source>
</evidence>
<feature type="region of interest" description="Disordered" evidence="3">
    <location>
        <begin position="462"/>
        <end position="491"/>
    </location>
</feature>
<dbReference type="Proteomes" id="UP001500954">
    <property type="component" value="Unassembled WGS sequence"/>
</dbReference>
<comment type="caution">
    <text evidence="6">The sequence shown here is derived from an EMBL/GenBank/DDBJ whole genome shotgun (WGS) entry which is preliminary data.</text>
</comment>
<organism evidence="6 7">
    <name type="scientific">Snuella lapsa</name>
    <dbReference type="NCBI Taxonomy" id="870481"/>
    <lineage>
        <taxon>Bacteria</taxon>
        <taxon>Pseudomonadati</taxon>
        <taxon>Bacteroidota</taxon>
        <taxon>Flavobacteriia</taxon>
        <taxon>Flavobacteriales</taxon>
        <taxon>Flavobacteriaceae</taxon>
        <taxon>Snuella</taxon>
    </lineage>
</organism>
<feature type="compositionally biased region" description="Gly residues" evidence="3">
    <location>
        <begin position="482"/>
        <end position="491"/>
    </location>
</feature>
<evidence type="ECO:0000313" key="7">
    <source>
        <dbReference type="Proteomes" id="UP001500954"/>
    </source>
</evidence>
<keyword evidence="4" id="KW-0732">Signal</keyword>
<proteinExistence type="inferred from homology"/>
<dbReference type="InterPro" id="IPR017850">
    <property type="entry name" value="Alkaline_phosphatase_core_sf"/>
</dbReference>
<evidence type="ECO:0000256" key="1">
    <source>
        <dbReference type="ARBA" id="ARBA00008779"/>
    </source>
</evidence>
<dbReference type="Gene3D" id="3.40.720.10">
    <property type="entry name" value="Alkaline Phosphatase, subunit A"/>
    <property type="match status" value="1"/>
</dbReference>